<keyword evidence="1" id="KW-0812">Transmembrane</keyword>
<keyword evidence="1" id="KW-0472">Membrane</keyword>
<comment type="caution">
    <text evidence="2">The sequence shown here is derived from an EMBL/GenBank/DDBJ whole genome shotgun (WGS) entry which is preliminary data.</text>
</comment>
<reference evidence="2 3" key="1">
    <citation type="journal article" date="2015" name="Genome Announc.">
        <title>Expanding the biotechnology potential of lactobacilli through comparative genomics of 213 strains and associated genera.</title>
        <authorList>
            <person name="Sun Z."/>
            <person name="Harris H.M."/>
            <person name="McCann A."/>
            <person name="Guo C."/>
            <person name="Argimon S."/>
            <person name="Zhang W."/>
            <person name="Yang X."/>
            <person name="Jeffery I.B."/>
            <person name="Cooney J.C."/>
            <person name="Kagawa T.F."/>
            <person name="Liu W."/>
            <person name="Song Y."/>
            <person name="Salvetti E."/>
            <person name="Wrobel A."/>
            <person name="Rasinkangas P."/>
            <person name="Parkhill J."/>
            <person name="Rea M.C."/>
            <person name="O'Sullivan O."/>
            <person name="Ritari J."/>
            <person name="Douillard F.P."/>
            <person name="Paul Ross R."/>
            <person name="Yang R."/>
            <person name="Briner A.E."/>
            <person name="Felis G.E."/>
            <person name="de Vos W.M."/>
            <person name="Barrangou R."/>
            <person name="Klaenhammer T.R."/>
            <person name="Caufield P.W."/>
            <person name="Cui Y."/>
            <person name="Zhang H."/>
            <person name="O'Toole P.W."/>
        </authorList>
    </citation>
    <scope>NUCLEOTIDE SEQUENCE [LARGE SCALE GENOMIC DNA]</scope>
    <source>
        <strain evidence="2 3">DSM 19117</strain>
    </source>
</reference>
<dbReference type="AlphaFoldDB" id="A0A0R1JMV7"/>
<accession>A0A0R1JMV7</accession>
<feature type="transmembrane region" description="Helical" evidence="1">
    <location>
        <begin position="6"/>
        <end position="26"/>
    </location>
</feature>
<gene>
    <name evidence="2" type="ORF">FD30_GL001102</name>
</gene>
<keyword evidence="1" id="KW-1133">Transmembrane helix</keyword>
<evidence type="ECO:0000313" key="3">
    <source>
        <dbReference type="Proteomes" id="UP000051162"/>
    </source>
</evidence>
<keyword evidence="3" id="KW-1185">Reference proteome</keyword>
<name>A0A0R1JMV7_9LACO</name>
<evidence type="ECO:0000256" key="1">
    <source>
        <dbReference type="SAM" id="Phobius"/>
    </source>
</evidence>
<proteinExistence type="predicted"/>
<dbReference type="EMBL" id="AZDT01000067">
    <property type="protein sequence ID" value="KRK72773.1"/>
    <property type="molecule type" value="Genomic_DNA"/>
</dbReference>
<dbReference type="Proteomes" id="UP000051162">
    <property type="component" value="Unassembled WGS sequence"/>
</dbReference>
<protein>
    <submittedName>
        <fullName evidence="2">Uncharacterized protein</fullName>
    </submittedName>
</protein>
<sequence>MSQFNLVKNFLILLPIPLTLITYRLLVRYPARQKQPLTGHTMFTIPIFTKIPVKDKELTLLGDANYLIATKIKSAFQVPLSQRGLKRT</sequence>
<organism evidence="2 3">
    <name type="scientific">Levilactobacillus namurensis DSM 19117</name>
    <dbReference type="NCBI Taxonomy" id="1423773"/>
    <lineage>
        <taxon>Bacteria</taxon>
        <taxon>Bacillati</taxon>
        <taxon>Bacillota</taxon>
        <taxon>Bacilli</taxon>
        <taxon>Lactobacillales</taxon>
        <taxon>Lactobacillaceae</taxon>
        <taxon>Levilactobacillus</taxon>
    </lineage>
</organism>
<evidence type="ECO:0000313" key="2">
    <source>
        <dbReference type="EMBL" id="KRK72773.1"/>
    </source>
</evidence>